<feature type="DNA-binding region" description="H-T-H motif" evidence="4">
    <location>
        <begin position="29"/>
        <end position="48"/>
    </location>
</feature>
<dbReference type="Gene3D" id="1.10.357.10">
    <property type="entry name" value="Tetracycline Repressor, domain 2"/>
    <property type="match status" value="1"/>
</dbReference>
<keyword evidence="7" id="KW-1185">Reference proteome</keyword>
<dbReference type="Pfam" id="PF14246">
    <property type="entry name" value="TetR_C_7"/>
    <property type="match status" value="1"/>
</dbReference>
<evidence type="ECO:0000256" key="3">
    <source>
        <dbReference type="ARBA" id="ARBA00023163"/>
    </source>
</evidence>
<dbReference type="InterPro" id="IPR039536">
    <property type="entry name" value="TetR_C_Proteobacteria"/>
</dbReference>
<dbReference type="SUPFAM" id="SSF46689">
    <property type="entry name" value="Homeodomain-like"/>
    <property type="match status" value="1"/>
</dbReference>
<evidence type="ECO:0000256" key="4">
    <source>
        <dbReference type="PROSITE-ProRule" id="PRU00335"/>
    </source>
</evidence>
<sequence>MSTRAEQKDKAIKDAATKLFIKNGLDGVSVDDIAKAAKVSKPTIYSRYKTKEKLFVAILIGECEKQIEKMFEPRGDKQTLEDFIHKKAFEYISFITDPWYVNLLRNAIYYSGHFDEIGEAFLRFGPRKGVSKLANSLAVEIDKGELKAVDPSDAAEFIISRSKSNCFFNAILARTLENADEDIKVEAMKIKKEFLLLFKA</sequence>
<dbReference type="GO" id="GO:0003700">
    <property type="term" value="F:DNA-binding transcription factor activity"/>
    <property type="evidence" value="ECO:0007669"/>
    <property type="project" value="TreeGrafter"/>
</dbReference>
<organism evidence="6 7">
    <name type="scientific">Pseudoalteromonas peptidolytica F12-50-A1</name>
    <dbReference type="NCBI Taxonomy" id="1315280"/>
    <lineage>
        <taxon>Bacteria</taxon>
        <taxon>Pseudomonadati</taxon>
        <taxon>Pseudomonadota</taxon>
        <taxon>Gammaproteobacteria</taxon>
        <taxon>Alteromonadales</taxon>
        <taxon>Pseudoalteromonadaceae</taxon>
        <taxon>Pseudoalteromonas</taxon>
    </lineage>
</organism>
<dbReference type="GO" id="GO:0000976">
    <property type="term" value="F:transcription cis-regulatory region binding"/>
    <property type="evidence" value="ECO:0007669"/>
    <property type="project" value="TreeGrafter"/>
</dbReference>
<reference evidence="6 7" key="1">
    <citation type="submission" date="2015-06" db="EMBL/GenBank/DDBJ databases">
        <title>Genome sequence of Pseudoalteromonas peptidolytica.</title>
        <authorList>
            <person name="Xie B.-B."/>
            <person name="Rong J.-C."/>
            <person name="Qin Q.-L."/>
            <person name="Zhang Y.-Z."/>
        </authorList>
    </citation>
    <scope>NUCLEOTIDE SEQUENCE [LARGE SCALE GENOMIC DNA]</scope>
    <source>
        <strain evidence="6 7">F12-50-A1</strain>
    </source>
</reference>
<dbReference type="InterPro" id="IPR050109">
    <property type="entry name" value="HTH-type_TetR-like_transc_reg"/>
</dbReference>
<dbReference type="Proteomes" id="UP000660708">
    <property type="component" value="Unassembled WGS sequence"/>
</dbReference>
<comment type="caution">
    <text evidence="6">The sequence shown here is derived from an EMBL/GenBank/DDBJ whole genome shotgun (WGS) entry which is preliminary data.</text>
</comment>
<dbReference type="Pfam" id="PF00440">
    <property type="entry name" value="TetR_N"/>
    <property type="match status" value="1"/>
</dbReference>
<keyword evidence="1" id="KW-0805">Transcription regulation</keyword>
<dbReference type="PRINTS" id="PR00455">
    <property type="entry name" value="HTHTETR"/>
</dbReference>
<evidence type="ECO:0000259" key="5">
    <source>
        <dbReference type="PROSITE" id="PS50977"/>
    </source>
</evidence>
<dbReference type="InterPro" id="IPR009057">
    <property type="entry name" value="Homeodomain-like_sf"/>
</dbReference>
<evidence type="ECO:0000256" key="2">
    <source>
        <dbReference type="ARBA" id="ARBA00023125"/>
    </source>
</evidence>
<evidence type="ECO:0000313" key="7">
    <source>
        <dbReference type="Proteomes" id="UP000660708"/>
    </source>
</evidence>
<dbReference type="FunFam" id="1.10.10.60:FF:000141">
    <property type="entry name" value="TetR family transcriptional regulator"/>
    <property type="match status" value="1"/>
</dbReference>
<keyword evidence="3" id="KW-0804">Transcription</keyword>
<dbReference type="EMBL" id="AQHF01000020">
    <property type="protein sequence ID" value="MBE0345867.1"/>
    <property type="molecule type" value="Genomic_DNA"/>
</dbReference>
<accession>A0A8I0MV04</accession>
<dbReference type="RefSeq" id="WP_167508229.1">
    <property type="nucleotide sequence ID" value="NZ_AQHF01000020.1"/>
</dbReference>
<evidence type="ECO:0000313" key="6">
    <source>
        <dbReference type="EMBL" id="MBE0345867.1"/>
    </source>
</evidence>
<feature type="domain" description="HTH tetR-type" evidence="5">
    <location>
        <begin position="6"/>
        <end position="66"/>
    </location>
</feature>
<evidence type="ECO:0000256" key="1">
    <source>
        <dbReference type="ARBA" id="ARBA00023015"/>
    </source>
</evidence>
<dbReference type="AlphaFoldDB" id="A0A8I0MV04"/>
<gene>
    <name evidence="6" type="primary">mexL</name>
    <name evidence="6" type="ORF">PPEP_a0839</name>
</gene>
<proteinExistence type="predicted"/>
<protein>
    <submittedName>
        <fullName evidence="6">TetR/AcrR family transcriptional regulator, mexJK operon transcriptional repressor</fullName>
    </submittedName>
</protein>
<dbReference type="PROSITE" id="PS50977">
    <property type="entry name" value="HTH_TETR_2"/>
    <property type="match status" value="1"/>
</dbReference>
<dbReference type="PANTHER" id="PTHR30055:SF146">
    <property type="entry name" value="HTH-TYPE TRANSCRIPTIONAL DUAL REGULATOR CECR"/>
    <property type="match status" value="1"/>
</dbReference>
<keyword evidence="2 4" id="KW-0238">DNA-binding</keyword>
<dbReference type="PANTHER" id="PTHR30055">
    <property type="entry name" value="HTH-TYPE TRANSCRIPTIONAL REGULATOR RUTR"/>
    <property type="match status" value="1"/>
</dbReference>
<name>A0A8I0MV04_9GAMM</name>
<dbReference type="InterPro" id="IPR001647">
    <property type="entry name" value="HTH_TetR"/>
</dbReference>